<name>A0A0P9CRJ7_9BACL</name>
<dbReference type="RefSeq" id="WP_054970855.1">
    <property type="nucleotide sequence ID" value="NZ_LJCO01000084.1"/>
</dbReference>
<proteinExistence type="predicted"/>
<dbReference type="AlphaFoldDB" id="A0A0P9CRJ7"/>
<dbReference type="Pfam" id="PF02635">
    <property type="entry name" value="DsrE"/>
    <property type="match status" value="1"/>
</dbReference>
<reference evidence="1 2" key="1">
    <citation type="submission" date="2015-09" db="EMBL/GenBank/DDBJ databases">
        <title>Draft genome sequence of Alicyclobacillus ferrooxydans DSM 22381.</title>
        <authorList>
            <person name="Hemp J."/>
        </authorList>
    </citation>
    <scope>NUCLEOTIDE SEQUENCE [LARGE SCALE GENOMIC DNA]</scope>
    <source>
        <strain evidence="1 2">TC-34</strain>
    </source>
</reference>
<dbReference type="SUPFAM" id="SSF75169">
    <property type="entry name" value="DsrEFH-like"/>
    <property type="match status" value="1"/>
</dbReference>
<protein>
    <submittedName>
        <fullName evidence="1">Uncharacterized protein</fullName>
    </submittedName>
</protein>
<gene>
    <name evidence="1" type="ORF">AN477_19450</name>
</gene>
<dbReference type="InterPro" id="IPR003787">
    <property type="entry name" value="Sulphur_relay_DsrE/F-like"/>
</dbReference>
<evidence type="ECO:0000313" key="1">
    <source>
        <dbReference type="EMBL" id="KPV42081.1"/>
    </source>
</evidence>
<dbReference type="EMBL" id="LJCO01000084">
    <property type="protein sequence ID" value="KPV42081.1"/>
    <property type="molecule type" value="Genomic_DNA"/>
</dbReference>
<dbReference type="Gene3D" id="3.40.1260.10">
    <property type="entry name" value="DsrEFH-like"/>
    <property type="match status" value="1"/>
</dbReference>
<comment type="caution">
    <text evidence="1">The sequence shown here is derived from an EMBL/GenBank/DDBJ whole genome shotgun (WGS) entry which is preliminary data.</text>
</comment>
<dbReference type="STRING" id="471514.AN477_19450"/>
<evidence type="ECO:0000313" key="2">
    <source>
        <dbReference type="Proteomes" id="UP000050482"/>
    </source>
</evidence>
<dbReference type="PATRIC" id="fig|471514.4.peg.4737"/>
<dbReference type="Proteomes" id="UP000050482">
    <property type="component" value="Unassembled WGS sequence"/>
</dbReference>
<dbReference type="OrthoDB" id="9807925at2"/>
<organism evidence="1 2">
    <name type="scientific">Alicyclobacillus ferrooxydans</name>
    <dbReference type="NCBI Taxonomy" id="471514"/>
    <lineage>
        <taxon>Bacteria</taxon>
        <taxon>Bacillati</taxon>
        <taxon>Bacillota</taxon>
        <taxon>Bacilli</taxon>
        <taxon>Bacillales</taxon>
        <taxon>Alicyclobacillaceae</taxon>
        <taxon>Alicyclobacillus</taxon>
    </lineage>
</organism>
<keyword evidence="2" id="KW-1185">Reference proteome</keyword>
<accession>A0A0P9CRJ7</accession>
<dbReference type="InterPro" id="IPR027396">
    <property type="entry name" value="DsrEFH-like"/>
</dbReference>
<sequence>MADKFLIVIQAGPNELAKALHALLYGQELHDAGYAVQIMFDGAGTTWVKEFKNPEHKYFDVYKHVESLGIVAGACEYCANAFGVVEQVKGAGVPLWGEAGGHPSLVKYVKEGYTPLIL</sequence>